<comment type="caution">
    <text evidence="1">The sequence shown here is derived from an EMBL/GenBank/DDBJ whole genome shotgun (WGS) entry which is preliminary data.</text>
</comment>
<proteinExistence type="predicted"/>
<organism evidence="1 2">
    <name type="scientific">Trifolium medium</name>
    <dbReference type="NCBI Taxonomy" id="97028"/>
    <lineage>
        <taxon>Eukaryota</taxon>
        <taxon>Viridiplantae</taxon>
        <taxon>Streptophyta</taxon>
        <taxon>Embryophyta</taxon>
        <taxon>Tracheophyta</taxon>
        <taxon>Spermatophyta</taxon>
        <taxon>Magnoliopsida</taxon>
        <taxon>eudicotyledons</taxon>
        <taxon>Gunneridae</taxon>
        <taxon>Pentapetalae</taxon>
        <taxon>rosids</taxon>
        <taxon>fabids</taxon>
        <taxon>Fabales</taxon>
        <taxon>Fabaceae</taxon>
        <taxon>Papilionoideae</taxon>
        <taxon>50 kb inversion clade</taxon>
        <taxon>NPAAA clade</taxon>
        <taxon>Hologalegina</taxon>
        <taxon>IRL clade</taxon>
        <taxon>Trifolieae</taxon>
        <taxon>Trifolium</taxon>
    </lineage>
</organism>
<accession>A0A392V4L5</accession>
<protein>
    <submittedName>
        <fullName evidence="1">Uncharacterized protein</fullName>
    </submittedName>
</protein>
<dbReference type="Proteomes" id="UP000265520">
    <property type="component" value="Unassembled WGS sequence"/>
</dbReference>
<reference evidence="1 2" key="1">
    <citation type="journal article" date="2018" name="Front. Plant Sci.">
        <title>Red Clover (Trifolium pratense) and Zigzag Clover (T. medium) - A Picture of Genomic Similarities and Differences.</title>
        <authorList>
            <person name="Dluhosova J."/>
            <person name="Istvanek J."/>
            <person name="Nedelnik J."/>
            <person name="Repkova J."/>
        </authorList>
    </citation>
    <scope>NUCLEOTIDE SEQUENCE [LARGE SCALE GENOMIC DNA]</scope>
    <source>
        <strain evidence="2">cv. 10/8</strain>
        <tissue evidence="1">Leaf</tissue>
    </source>
</reference>
<evidence type="ECO:0000313" key="1">
    <source>
        <dbReference type="EMBL" id="MCI81991.1"/>
    </source>
</evidence>
<dbReference type="AlphaFoldDB" id="A0A392V4L5"/>
<evidence type="ECO:0000313" key="2">
    <source>
        <dbReference type="Proteomes" id="UP000265520"/>
    </source>
</evidence>
<keyword evidence="2" id="KW-1185">Reference proteome</keyword>
<dbReference type="EMBL" id="LXQA011032201">
    <property type="protein sequence ID" value="MCI81991.1"/>
    <property type="molecule type" value="Genomic_DNA"/>
</dbReference>
<sequence length="37" mass="3903">NRFGAAACARRSTPCARRNTKKQEVDVLMLAAPGAGD</sequence>
<feature type="non-terminal residue" evidence="1">
    <location>
        <position position="1"/>
    </location>
</feature>
<name>A0A392V4L5_9FABA</name>